<dbReference type="EMBL" id="ASSP01000017">
    <property type="protein sequence ID" value="EOS11573.1"/>
    <property type="molecule type" value="Genomic_DNA"/>
</dbReference>
<dbReference type="HOGENOM" id="CLU_3196169_0_0_10"/>
<evidence type="ECO:0000313" key="2">
    <source>
        <dbReference type="Proteomes" id="UP000014200"/>
    </source>
</evidence>
<organism evidence="1 2">
    <name type="scientific">Phocaeicola sartorii</name>
    <dbReference type="NCBI Taxonomy" id="671267"/>
    <lineage>
        <taxon>Bacteria</taxon>
        <taxon>Pseudomonadati</taxon>
        <taxon>Bacteroidota</taxon>
        <taxon>Bacteroidia</taxon>
        <taxon>Bacteroidales</taxon>
        <taxon>Bacteroidaceae</taxon>
        <taxon>Phocaeicola</taxon>
    </lineage>
</organism>
<accession>R9I5M6</accession>
<keyword evidence="2" id="KW-1185">Reference proteome</keyword>
<proteinExistence type="predicted"/>
<reference evidence="1 2" key="1">
    <citation type="submission" date="2013-04" db="EMBL/GenBank/DDBJ databases">
        <title>The Genome Sequence of Bacteroides massiliensis dnLKV3.</title>
        <authorList>
            <consortium name="The Broad Institute Genomics Platform"/>
            <consortium name="The Broad Institute Genome Sequencing Center for Infectious Disease"/>
            <person name="Earl A."/>
            <person name="Xavier R."/>
            <person name="Kuhn K."/>
            <person name="Stappenbeck T."/>
            <person name="Walker B."/>
            <person name="Young S."/>
            <person name="Zeng Q."/>
            <person name="Gargeya S."/>
            <person name="Fitzgerald M."/>
            <person name="Haas B."/>
            <person name="Abouelleil A."/>
            <person name="Allen A.W."/>
            <person name="Alvarado L."/>
            <person name="Arachchi H.M."/>
            <person name="Berlin A.M."/>
            <person name="Chapman S.B."/>
            <person name="Gainer-Dewar J."/>
            <person name="Goldberg J."/>
            <person name="Griggs A."/>
            <person name="Gujja S."/>
            <person name="Hansen M."/>
            <person name="Howarth C."/>
            <person name="Imamovic A."/>
            <person name="Ireland A."/>
            <person name="Larimer J."/>
            <person name="McCowan C."/>
            <person name="Murphy C."/>
            <person name="Pearson M."/>
            <person name="Poon T.W."/>
            <person name="Priest M."/>
            <person name="Roberts A."/>
            <person name="Saif S."/>
            <person name="Shea T."/>
            <person name="Sisk P."/>
            <person name="Sykes S."/>
            <person name="Wortman J."/>
            <person name="Nusbaum C."/>
            <person name="Birren B."/>
        </authorList>
    </citation>
    <scope>NUCLEOTIDE SEQUENCE [LARGE SCALE GENOMIC DNA]</scope>
    <source>
        <strain evidence="2">dnLKV3</strain>
    </source>
</reference>
<dbReference type="Proteomes" id="UP000014200">
    <property type="component" value="Unassembled WGS sequence"/>
</dbReference>
<protein>
    <submittedName>
        <fullName evidence="1">Uncharacterized protein</fullName>
    </submittedName>
</protein>
<name>R9I5M6_9BACT</name>
<sequence length="45" mass="4841">MLSSFGVSVSFFMPVPVLEGGRVEGIKKGYLSQTANLLLTLNLIL</sequence>
<evidence type="ECO:0000313" key="1">
    <source>
        <dbReference type="EMBL" id="EOS11573.1"/>
    </source>
</evidence>
<gene>
    <name evidence="1" type="ORF">C802_02684</name>
</gene>
<comment type="caution">
    <text evidence="1">The sequence shown here is derived from an EMBL/GenBank/DDBJ whole genome shotgun (WGS) entry which is preliminary data.</text>
</comment>
<dbReference type="AlphaFoldDB" id="R9I5M6"/>
<dbReference type="STRING" id="1235788.C802_02684"/>